<organism evidence="2 3">
    <name type="scientific">Carya illinoinensis</name>
    <name type="common">Pecan</name>
    <dbReference type="NCBI Taxonomy" id="32201"/>
    <lineage>
        <taxon>Eukaryota</taxon>
        <taxon>Viridiplantae</taxon>
        <taxon>Streptophyta</taxon>
        <taxon>Embryophyta</taxon>
        <taxon>Tracheophyta</taxon>
        <taxon>Spermatophyta</taxon>
        <taxon>Magnoliopsida</taxon>
        <taxon>eudicotyledons</taxon>
        <taxon>Gunneridae</taxon>
        <taxon>Pentapetalae</taxon>
        <taxon>rosids</taxon>
        <taxon>fabids</taxon>
        <taxon>Fagales</taxon>
        <taxon>Juglandaceae</taxon>
        <taxon>Carya</taxon>
    </lineage>
</organism>
<dbReference type="AlphaFoldDB" id="A0A922DLW0"/>
<evidence type="ECO:0000313" key="3">
    <source>
        <dbReference type="Proteomes" id="UP000811246"/>
    </source>
</evidence>
<name>A0A922DLW0_CARIL</name>
<dbReference type="Pfam" id="PF12972">
    <property type="entry name" value="NAGLU_C"/>
    <property type="match status" value="1"/>
</dbReference>
<feature type="domain" description="Alpha-N-acetylglucosaminidase C-terminal" evidence="1">
    <location>
        <begin position="6"/>
        <end position="203"/>
    </location>
</feature>
<proteinExistence type="predicted"/>
<dbReference type="InterPro" id="IPR024732">
    <property type="entry name" value="NAGLU_C"/>
</dbReference>
<reference evidence="2" key="1">
    <citation type="submission" date="2021-01" db="EMBL/GenBank/DDBJ databases">
        <authorList>
            <person name="Lovell J.T."/>
            <person name="Bentley N."/>
            <person name="Bhattarai G."/>
            <person name="Jenkins J.W."/>
            <person name="Sreedasyam A."/>
            <person name="Alarcon Y."/>
            <person name="Bock C."/>
            <person name="Boston L."/>
            <person name="Carlson J."/>
            <person name="Cervantes K."/>
            <person name="Clermont K."/>
            <person name="Krom N."/>
            <person name="Kubenka K."/>
            <person name="Mamidi S."/>
            <person name="Mattison C."/>
            <person name="Monteros M."/>
            <person name="Pisani C."/>
            <person name="Plott C."/>
            <person name="Rajasekar S."/>
            <person name="Rhein H.S."/>
            <person name="Rohla C."/>
            <person name="Song M."/>
            <person name="Hilaire R.S."/>
            <person name="Shu S."/>
            <person name="Wells L."/>
            <person name="Wang X."/>
            <person name="Webber J."/>
            <person name="Heerema R.J."/>
            <person name="Klein P."/>
            <person name="Conner P."/>
            <person name="Grauke L."/>
            <person name="Grimwood J."/>
            <person name="Schmutz J."/>
            <person name="Randall J.J."/>
        </authorList>
    </citation>
    <scope>NUCLEOTIDE SEQUENCE</scope>
    <source>
        <tissue evidence="2">Leaf</tissue>
    </source>
</reference>
<gene>
    <name evidence="2" type="ORF">I3842_11G032000</name>
</gene>
<dbReference type="PANTHER" id="PTHR12872:SF3">
    <property type="entry name" value="ALPHA-N-ACETYLGLUCOSAMINIDASE"/>
    <property type="match status" value="1"/>
</dbReference>
<dbReference type="PANTHER" id="PTHR12872">
    <property type="entry name" value="ALPHA-N-ACETYLGLUCOSAMINIDASE"/>
    <property type="match status" value="1"/>
</dbReference>
<comment type="caution">
    <text evidence="2">The sequence shown here is derived from an EMBL/GenBank/DDBJ whole genome shotgun (WGS) entry which is preliminary data.</text>
</comment>
<dbReference type="Proteomes" id="UP000811246">
    <property type="component" value="Chromosome 11"/>
</dbReference>
<evidence type="ECO:0000259" key="1">
    <source>
        <dbReference type="Pfam" id="PF12972"/>
    </source>
</evidence>
<accession>A0A922DLW0</accession>
<sequence>MPGTYYTTVYNCTDGAYDKNRDVIVAFPDVDPSFIFVLHERSNQYGKSESRRAAIEEVRDSFDQPHLWYSTSEVIRALELFIASGDELSERISYRYDLVDLTRQAFAKYANQLFLKVIEAYQLNDIVGVASLGQKFLDLVEDMDTLLACHDGFLLGPWLESAKKLAQDEEQEEQFEWNARTQITMWFDNSSEEASLLRDYGNSTGVGFYEITMAQEQPYISDT</sequence>
<protein>
    <recommendedName>
        <fullName evidence="1">Alpha-N-acetylglucosaminidase C-terminal domain-containing protein</fullName>
    </recommendedName>
</protein>
<dbReference type="InterPro" id="IPR007781">
    <property type="entry name" value="NAGLU"/>
</dbReference>
<evidence type="ECO:0000313" key="2">
    <source>
        <dbReference type="EMBL" id="KAG6686672.1"/>
    </source>
</evidence>
<dbReference type="EMBL" id="CM031835">
    <property type="protein sequence ID" value="KAG6686672.1"/>
    <property type="molecule type" value="Genomic_DNA"/>
</dbReference>